<accession>A0ABW4R0E7</accession>
<dbReference type="RefSeq" id="WP_382317546.1">
    <property type="nucleotide sequence ID" value="NZ_JBHUFD010000018.1"/>
</dbReference>
<dbReference type="InterPro" id="IPR025366">
    <property type="entry name" value="DUF4270"/>
</dbReference>
<organism evidence="1 2">
    <name type="scientific">Hymenobacter bucti</name>
    <dbReference type="NCBI Taxonomy" id="1844114"/>
    <lineage>
        <taxon>Bacteria</taxon>
        <taxon>Pseudomonadati</taxon>
        <taxon>Bacteroidota</taxon>
        <taxon>Cytophagia</taxon>
        <taxon>Cytophagales</taxon>
        <taxon>Hymenobacteraceae</taxon>
        <taxon>Hymenobacter</taxon>
    </lineage>
</organism>
<comment type="caution">
    <text evidence="1">The sequence shown here is derived from an EMBL/GenBank/DDBJ whole genome shotgun (WGS) entry which is preliminary data.</text>
</comment>
<keyword evidence="2" id="KW-1185">Reference proteome</keyword>
<protein>
    <submittedName>
        <fullName evidence="1">DUF4270 family protein</fullName>
    </submittedName>
</protein>
<dbReference type="Proteomes" id="UP001597197">
    <property type="component" value="Unassembled WGS sequence"/>
</dbReference>
<dbReference type="Pfam" id="PF14092">
    <property type="entry name" value="DUF4270"/>
    <property type="match status" value="1"/>
</dbReference>
<dbReference type="EMBL" id="JBHUFD010000018">
    <property type="protein sequence ID" value="MFD1875139.1"/>
    <property type="molecule type" value="Genomic_DNA"/>
</dbReference>
<name>A0ABW4R0E7_9BACT</name>
<sequence>MLRKTKLATAAWAAGWQRLLLGLSLLLVAAACSSTPGNIGVGLPSADANTGAYLVDTLTIRASTVLRDSIITSSSNLLLVGRYRDAQLGTITAKSYVTFALSGTFAPDQALVYDSLVLVLKPNTYRYGDTTKTQTLVDVHRLNSFVPTTQYGYASPKLTPMSSRVQPASVNDPAQVIVRRATRRLTTLRLRLSSALGQEMLNAGKARLLDTQEQLDARYPGLALLPGAADEAALVQFAANNTESALILYYHNPADASTVLSYSFSLSTGRHFYQAEADRSAIAGLSTLTTSLQQINSALTTQQTYIQGLLGLQTKIEIPYLVNLRSLGQNIIITSAVMTAQVPDNVRLTSSLLPPPAVLNLYTTDQANHPVNLIQSANVLSGANTIDYNAAVANLAGISQAGYEWSVLSYCQGVISGQITNNGLLLNTTAPASPERVVLGGPNRNNNRLRLRLYLISNN</sequence>
<reference evidence="2" key="1">
    <citation type="journal article" date="2019" name="Int. J. Syst. Evol. Microbiol.">
        <title>The Global Catalogue of Microorganisms (GCM) 10K type strain sequencing project: providing services to taxonomists for standard genome sequencing and annotation.</title>
        <authorList>
            <consortium name="The Broad Institute Genomics Platform"/>
            <consortium name="The Broad Institute Genome Sequencing Center for Infectious Disease"/>
            <person name="Wu L."/>
            <person name="Ma J."/>
        </authorList>
    </citation>
    <scope>NUCLEOTIDE SEQUENCE [LARGE SCALE GENOMIC DNA]</scope>
    <source>
        <strain evidence="2">CGMCC 1.15795</strain>
    </source>
</reference>
<evidence type="ECO:0000313" key="1">
    <source>
        <dbReference type="EMBL" id="MFD1875139.1"/>
    </source>
</evidence>
<dbReference type="PROSITE" id="PS51257">
    <property type="entry name" value="PROKAR_LIPOPROTEIN"/>
    <property type="match status" value="1"/>
</dbReference>
<proteinExistence type="predicted"/>
<gene>
    <name evidence="1" type="ORF">ACFSDX_22085</name>
</gene>
<evidence type="ECO:0000313" key="2">
    <source>
        <dbReference type="Proteomes" id="UP001597197"/>
    </source>
</evidence>